<evidence type="ECO:0000313" key="2">
    <source>
        <dbReference type="EMBL" id="SES18988.1"/>
    </source>
</evidence>
<dbReference type="InterPro" id="IPR000182">
    <property type="entry name" value="GNAT_dom"/>
</dbReference>
<dbReference type="SUPFAM" id="SSF55729">
    <property type="entry name" value="Acyl-CoA N-acyltransferases (Nat)"/>
    <property type="match status" value="1"/>
</dbReference>
<evidence type="ECO:0000259" key="1">
    <source>
        <dbReference type="PROSITE" id="PS51186"/>
    </source>
</evidence>
<keyword evidence="2" id="KW-0808">Transferase</keyword>
<dbReference type="Proteomes" id="UP000199687">
    <property type="component" value="Unassembled WGS sequence"/>
</dbReference>
<dbReference type="EMBL" id="FOGL01000022">
    <property type="protein sequence ID" value="SES18988.1"/>
    <property type="molecule type" value="Genomic_DNA"/>
</dbReference>
<dbReference type="GO" id="GO:0016747">
    <property type="term" value="F:acyltransferase activity, transferring groups other than amino-acyl groups"/>
    <property type="evidence" value="ECO:0007669"/>
    <property type="project" value="InterPro"/>
</dbReference>
<keyword evidence="3" id="KW-1185">Reference proteome</keyword>
<dbReference type="AlphaFoldDB" id="A0A1H9VBN2"/>
<evidence type="ECO:0000313" key="3">
    <source>
        <dbReference type="Proteomes" id="UP000199687"/>
    </source>
</evidence>
<accession>A0A1H9VBN2</accession>
<dbReference type="CDD" id="cd04301">
    <property type="entry name" value="NAT_SF"/>
    <property type="match status" value="1"/>
</dbReference>
<dbReference type="InterPro" id="IPR016181">
    <property type="entry name" value="Acyl_CoA_acyltransferase"/>
</dbReference>
<reference evidence="2 3" key="1">
    <citation type="submission" date="2016-10" db="EMBL/GenBank/DDBJ databases">
        <authorList>
            <person name="de Groot N.N."/>
        </authorList>
    </citation>
    <scope>NUCLEOTIDE SEQUENCE [LARGE SCALE GENOMIC DNA]</scope>
    <source>
        <strain evidence="2 3">CGMCC 1.7727</strain>
    </source>
</reference>
<protein>
    <submittedName>
        <fullName evidence="2">Acetyltransferase (GNAT) domain-containing protein</fullName>
    </submittedName>
</protein>
<dbReference type="OrthoDB" id="5638018at2"/>
<dbReference type="STRING" id="531814.SAMN04487944_12294"/>
<dbReference type="PROSITE" id="PS51186">
    <property type="entry name" value="GNAT"/>
    <property type="match status" value="1"/>
</dbReference>
<organism evidence="2 3">
    <name type="scientific">Gracilibacillus ureilyticus</name>
    <dbReference type="NCBI Taxonomy" id="531814"/>
    <lineage>
        <taxon>Bacteria</taxon>
        <taxon>Bacillati</taxon>
        <taxon>Bacillota</taxon>
        <taxon>Bacilli</taxon>
        <taxon>Bacillales</taxon>
        <taxon>Bacillaceae</taxon>
        <taxon>Gracilibacillus</taxon>
    </lineage>
</organism>
<feature type="domain" description="N-acetyltransferase" evidence="1">
    <location>
        <begin position="2"/>
        <end position="140"/>
    </location>
</feature>
<dbReference type="Gene3D" id="3.40.630.30">
    <property type="match status" value="1"/>
</dbReference>
<dbReference type="RefSeq" id="WP_089743619.1">
    <property type="nucleotide sequence ID" value="NZ_FOGL01000022.1"/>
</dbReference>
<proteinExistence type="predicted"/>
<sequence length="155" mass="17795">MITITKAKIDDLDKLVDIDNMVIGSKNRRNIIQQSIQLEQCLISKEEEEITGFLIYDTNFFECAFISLIIVSPSHRRKGFASALINYMVTISPTNKIFSSSNRSNVSMHKVFEKNEFIRSGIIENLDEGDPEIIYFNELPTEVSLFKRVKAVVQR</sequence>
<dbReference type="Pfam" id="PF00583">
    <property type="entry name" value="Acetyltransf_1"/>
    <property type="match status" value="1"/>
</dbReference>
<gene>
    <name evidence="2" type="ORF">SAMN04487944_12294</name>
</gene>
<name>A0A1H9VBN2_9BACI</name>